<dbReference type="PROSITE" id="PS51352">
    <property type="entry name" value="THIOREDOXIN_2"/>
    <property type="match status" value="1"/>
</dbReference>
<dbReference type="PANTHER" id="PTHR42852">
    <property type="entry name" value="THIOL:DISULFIDE INTERCHANGE PROTEIN DSBE"/>
    <property type="match status" value="1"/>
</dbReference>
<dbReference type="Pfam" id="PF00578">
    <property type="entry name" value="AhpC-TSA"/>
    <property type="match status" value="1"/>
</dbReference>
<reference evidence="2 3" key="1">
    <citation type="submission" date="2018-08" db="EMBL/GenBank/DDBJ databases">
        <title>A genome reference for cultivated species of the human gut microbiota.</title>
        <authorList>
            <person name="Zou Y."/>
            <person name="Xue W."/>
            <person name="Luo G."/>
        </authorList>
    </citation>
    <scope>NUCLEOTIDE SEQUENCE [LARGE SCALE GENOMIC DNA]</scope>
    <source>
        <strain evidence="2 3">AF14-42</strain>
    </source>
</reference>
<name>A0A412XDR4_BACUN</name>
<sequence length="256" mass="28648">MASKILSLFLILMAVGAGLCSAQTVGKKYYLMDGLFFEGMPPCVSSDNVVAFIVHKDSEGHEVMELRLRKSFVLPEDVSKYATPAEDVPGSEAFLMSYRGGMGQKLPIGGAVRTLKTEEWMGKAFPDFKVKDTAGKEWTNADVVGRPMVLNFWYTGCGPCIREMPELNKWMELYPDVTYFATTFDSAAQIKKTVENRPFLFTQIADELFFFTAFNVSGMPVTILVDKKGIIRHIEQGTGTAKLRYMQDKLQELVSE</sequence>
<dbReference type="SUPFAM" id="SSF52833">
    <property type="entry name" value="Thioredoxin-like"/>
    <property type="match status" value="1"/>
</dbReference>
<dbReference type="Proteomes" id="UP000285343">
    <property type="component" value="Unassembled WGS sequence"/>
</dbReference>
<dbReference type="InterPro" id="IPR000866">
    <property type="entry name" value="AhpC/TSA"/>
</dbReference>
<dbReference type="CDD" id="cd02966">
    <property type="entry name" value="TlpA_like_family"/>
    <property type="match status" value="1"/>
</dbReference>
<protein>
    <submittedName>
        <fullName evidence="2">TlpA family protein disulfide reductase</fullName>
    </submittedName>
</protein>
<dbReference type="Gene3D" id="3.40.30.10">
    <property type="entry name" value="Glutaredoxin"/>
    <property type="match status" value="1"/>
</dbReference>
<dbReference type="PANTHER" id="PTHR42852:SF13">
    <property type="entry name" value="PROTEIN DIPZ"/>
    <property type="match status" value="1"/>
</dbReference>
<proteinExistence type="predicted"/>
<accession>A0A412XDR4</accession>
<dbReference type="GO" id="GO:0016209">
    <property type="term" value="F:antioxidant activity"/>
    <property type="evidence" value="ECO:0007669"/>
    <property type="project" value="InterPro"/>
</dbReference>
<evidence type="ECO:0000313" key="2">
    <source>
        <dbReference type="EMBL" id="RGV41379.1"/>
    </source>
</evidence>
<dbReference type="InterPro" id="IPR013766">
    <property type="entry name" value="Thioredoxin_domain"/>
</dbReference>
<dbReference type="EMBL" id="QRZC01000015">
    <property type="protein sequence ID" value="RGV41379.1"/>
    <property type="molecule type" value="Genomic_DNA"/>
</dbReference>
<organism evidence="2 3">
    <name type="scientific">Bacteroides uniformis</name>
    <dbReference type="NCBI Taxonomy" id="820"/>
    <lineage>
        <taxon>Bacteria</taxon>
        <taxon>Pseudomonadati</taxon>
        <taxon>Bacteroidota</taxon>
        <taxon>Bacteroidia</taxon>
        <taxon>Bacteroidales</taxon>
        <taxon>Bacteroidaceae</taxon>
        <taxon>Bacteroides</taxon>
    </lineage>
</organism>
<dbReference type="AlphaFoldDB" id="A0A412XDR4"/>
<evidence type="ECO:0000313" key="3">
    <source>
        <dbReference type="Proteomes" id="UP000285343"/>
    </source>
</evidence>
<dbReference type="GO" id="GO:0016491">
    <property type="term" value="F:oxidoreductase activity"/>
    <property type="evidence" value="ECO:0007669"/>
    <property type="project" value="InterPro"/>
</dbReference>
<evidence type="ECO:0000259" key="1">
    <source>
        <dbReference type="PROSITE" id="PS51352"/>
    </source>
</evidence>
<dbReference type="InterPro" id="IPR036249">
    <property type="entry name" value="Thioredoxin-like_sf"/>
</dbReference>
<dbReference type="RefSeq" id="WP_117866249.1">
    <property type="nucleotide sequence ID" value="NZ_QRZC01000015.1"/>
</dbReference>
<comment type="caution">
    <text evidence="2">The sequence shown here is derived from an EMBL/GenBank/DDBJ whole genome shotgun (WGS) entry which is preliminary data.</text>
</comment>
<gene>
    <name evidence="2" type="ORF">DWW14_12095</name>
</gene>
<dbReference type="InterPro" id="IPR050553">
    <property type="entry name" value="Thioredoxin_ResA/DsbE_sf"/>
</dbReference>
<feature type="domain" description="Thioredoxin" evidence="1">
    <location>
        <begin position="119"/>
        <end position="255"/>
    </location>
</feature>